<organism evidence="4 5">
    <name type="scientific">Scyliorhinus torazame</name>
    <name type="common">Cloudy catshark</name>
    <name type="synonym">Catulus torazame</name>
    <dbReference type="NCBI Taxonomy" id="75743"/>
    <lineage>
        <taxon>Eukaryota</taxon>
        <taxon>Metazoa</taxon>
        <taxon>Chordata</taxon>
        <taxon>Craniata</taxon>
        <taxon>Vertebrata</taxon>
        <taxon>Chondrichthyes</taxon>
        <taxon>Elasmobranchii</taxon>
        <taxon>Galeomorphii</taxon>
        <taxon>Galeoidea</taxon>
        <taxon>Carcharhiniformes</taxon>
        <taxon>Scyliorhinidae</taxon>
        <taxon>Scyliorhinus</taxon>
    </lineage>
</organism>
<dbReference type="OrthoDB" id="10257567at2759"/>
<dbReference type="GO" id="GO:0000139">
    <property type="term" value="C:Golgi membrane"/>
    <property type="evidence" value="ECO:0007669"/>
    <property type="project" value="InterPro"/>
</dbReference>
<accession>A0A401P9Y9</accession>
<evidence type="ECO:0000259" key="3">
    <source>
        <dbReference type="Pfam" id="PF08172"/>
    </source>
</evidence>
<feature type="coiled-coil region" evidence="2">
    <location>
        <begin position="29"/>
        <end position="77"/>
    </location>
</feature>
<dbReference type="PANTHER" id="PTHR14043">
    <property type="entry name" value="CCAAT DISPLACEMENT PROTEIN-RELATED"/>
    <property type="match status" value="1"/>
</dbReference>
<proteinExistence type="predicted"/>
<dbReference type="Pfam" id="PF08172">
    <property type="entry name" value="CASP_C"/>
    <property type="match status" value="1"/>
</dbReference>
<sequence>MEESEGFGAIASGLSPTCELPQGQMDSLLSIISSQRERFRARNQELESDNRMMQQTLHALQSELDNLRADNIKLYEKIKFLQSYPSRVSITFIMWGVSLIQIESLA</sequence>
<evidence type="ECO:0000256" key="1">
    <source>
        <dbReference type="ARBA" id="ARBA00023054"/>
    </source>
</evidence>
<evidence type="ECO:0000313" key="4">
    <source>
        <dbReference type="EMBL" id="GCB69946.1"/>
    </source>
</evidence>
<dbReference type="Proteomes" id="UP000288216">
    <property type="component" value="Unassembled WGS sequence"/>
</dbReference>
<evidence type="ECO:0000256" key="2">
    <source>
        <dbReference type="SAM" id="Coils"/>
    </source>
</evidence>
<protein>
    <recommendedName>
        <fullName evidence="3">CASP C-terminal domain-containing protein</fullName>
    </recommendedName>
</protein>
<feature type="domain" description="CASP C-terminal" evidence="3">
    <location>
        <begin position="24"/>
        <end position="87"/>
    </location>
</feature>
<keyword evidence="1 2" id="KW-0175">Coiled coil</keyword>
<dbReference type="EMBL" id="BFAA01004643">
    <property type="protein sequence ID" value="GCB69946.1"/>
    <property type="molecule type" value="Genomic_DNA"/>
</dbReference>
<dbReference type="AlphaFoldDB" id="A0A401P9Y9"/>
<reference evidence="4 5" key="1">
    <citation type="journal article" date="2018" name="Nat. Ecol. Evol.">
        <title>Shark genomes provide insights into elasmobranch evolution and the origin of vertebrates.</title>
        <authorList>
            <person name="Hara Y"/>
            <person name="Yamaguchi K"/>
            <person name="Onimaru K"/>
            <person name="Kadota M"/>
            <person name="Koyanagi M"/>
            <person name="Keeley SD"/>
            <person name="Tatsumi K"/>
            <person name="Tanaka K"/>
            <person name="Motone F"/>
            <person name="Kageyama Y"/>
            <person name="Nozu R"/>
            <person name="Adachi N"/>
            <person name="Nishimura O"/>
            <person name="Nakagawa R"/>
            <person name="Tanegashima C"/>
            <person name="Kiyatake I"/>
            <person name="Matsumoto R"/>
            <person name="Murakumo K"/>
            <person name="Nishida K"/>
            <person name="Terakita A"/>
            <person name="Kuratani S"/>
            <person name="Sato K"/>
            <person name="Hyodo S Kuraku.S."/>
        </authorList>
    </citation>
    <scope>NUCLEOTIDE SEQUENCE [LARGE SCALE GENOMIC DNA]</scope>
</reference>
<keyword evidence="5" id="KW-1185">Reference proteome</keyword>
<dbReference type="GO" id="GO:0006891">
    <property type="term" value="P:intra-Golgi vesicle-mediated transport"/>
    <property type="evidence" value="ECO:0007669"/>
    <property type="project" value="InterPro"/>
</dbReference>
<comment type="caution">
    <text evidence="4">The sequence shown here is derived from an EMBL/GenBank/DDBJ whole genome shotgun (WGS) entry which is preliminary data.</text>
</comment>
<dbReference type="InterPro" id="IPR012955">
    <property type="entry name" value="CASP_C"/>
</dbReference>
<dbReference type="GO" id="GO:0000981">
    <property type="term" value="F:DNA-binding transcription factor activity, RNA polymerase II-specific"/>
    <property type="evidence" value="ECO:0007669"/>
    <property type="project" value="TreeGrafter"/>
</dbReference>
<dbReference type="PANTHER" id="PTHR14043:SF15">
    <property type="entry name" value="PROTEIN CASP"/>
    <property type="match status" value="1"/>
</dbReference>
<name>A0A401P9Y9_SCYTO</name>
<dbReference type="GO" id="GO:0005634">
    <property type="term" value="C:nucleus"/>
    <property type="evidence" value="ECO:0007669"/>
    <property type="project" value="TreeGrafter"/>
</dbReference>
<gene>
    <name evidence="4" type="ORF">scyTo_0010673</name>
</gene>
<evidence type="ECO:0000313" key="5">
    <source>
        <dbReference type="Proteomes" id="UP000288216"/>
    </source>
</evidence>
<dbReference type="GO" id="GO:0000977">
    <property type="term" value="F:RNA polymerase II transcription regulatory region sequence-specific DNA binding"/>
    <property type="evidence" value="ECO:0007669"/>
    <property type="project" value="TreeGrafter"/>
</dbReference>